<sequence length="83" mass="9318">MVLFGNKTVPQRICIRRHQHGTGSSHHRIIARRGKVTQDPDKGMPSQPSIQRFLQLSGSDNLIFHSSVSHDEGSMDYSLNFSS</sequence>
<protein>
    <submittedName>
        <fullName evidence="1">Uncharacterized protein</fullName>
    </submittedName>
</protein>
<proteinExistence type="predicted"/>
<feature type="non-terminal residue" evidence="1">
    <location>
        <position position="83"/>
    </location>
</feature>
<reference evidence="1 2" key="1">
    <citation type="submission" date="2024-03" db="EMBL/GenBank/DDBJ databases">
        <authorList>
            <person name="Gkanogiannis A."/>
            <person name="Becerra Lopez-Lavalle L."/>
        </authorList>
    </citation>
    <scope>NUCLEOTIDE SEQUENCE [LARGE SCALE GENOMIC DNA]</scope>
</reference>
<dbReference type="EMBL" id="OZ021736">
    <property type="protein sequence ID" value="CAK9315375.1"/>
    <property type="molecule type" value="Genomic_DNA"/>
</dbReference>
<keyword evidence="2" id="KW-1185">Reference proteome</keyword>
<evidence type="ECO:0000313" key="1">
    <source>
        <dbReference type="EMBL" id="CAK9315375.1"/>
    </source>
</evidence>
<evidence type="ECO:0000313" key="2">
    <source>
        <dbReference type="Proteomes" id="UP001642487"/>
    </source>
</evidence>
<organism evidence="1 2">
    <name type="scientific">Citrullus colocynthis</name>
    <name type="common">colocynth</name>
    <dbReference type="NCBI Taxonomy" id="252529"/>
    <lineage>
        <taxon>Eukaryota</taxon>
        <taxon>Viridiplantae</taxon>
        <taxon>Streptophyta</taxon>
        <taxon>Embryophyta</taxon>
        <taxon>Tracheophyta</taxon>
        <taxon>Spermatophyta</taxon>
        <taxon>Magnoliopsida</taxon>
        <taxon>eudicotyledons</taxon>
        <taxon>Gunneridae</taxon>
        <taxon>Pentapetalae</taxon>
        <taxon>rosids</taxon>
        <taxon>fabids</taxon>
        <taxon>Cucurbitales</taxon>
        <taxon>Cucurbitaceae</taxon>
        <taxon>Benincaseae</taxon>
        <taxon>Citrullus</taxon>
    </lineage>
</organism>
<accession>A0ABP0Y4L5</accession>
<name>A0ABP0Y4L5_9ROSI</name>
<dbReference type="Proteomes" id="UP001642487">
    <property type="component" value="Chromosome 2"/>
</dbReference>
<gene>
    <name evidence="1" type="ORF">CITCOLO1_LOCUS7166</name>
</gene>